<dbReference type="Proteomes" id="UP000063308">
    <property type="component" value="Chromosome"/>
</dbReference>
<dbReference type="AlphaFoldDB" id="A0A0E3VUY6"/>
<gene>
    <name evidence="2" type="ORF">NK6_5066</name>
</gene>
<evidence type="ECO:0000256" key="1">
    <source>
        <dbReference type="SAM" id="MobiDB-lite"/>
    </source>
</evidence>
<evidence type="ECO:0000313" key="3">
    <source>
        <dbReference type="Proteomes" id="UP000063308"/>
    </source>
</evidence>
<accession>A0A0E3VUY6</accession>
<sequence length="53" mass="5745">MATTNLRQTTSGGYGPGFRQDDIGVFGTRPPFHSPPTTTPLSRYSVHPLLARS</sequence>
<protein>
    <submittedName>
        <fullName evidence="2">Uncharacterized protein</fullName>
    </submittedName>
</protein>
<feature type="compositionally biased region" description="Polar residues" evidence="1">
    <location>
        <begin position="1"/>
        <end position="11"/>
    </location>
</feature>
<feature type="region of interest" description="Disordered" evidence="1">
    <location>
        <begin position="1"/>
        <end position="53"/>
    </location>
</feature>
<organism evidence="2 3">
    <name type="scientific">Bradyrhizobium diazoefficiens</name>
    <dbReference type="NCBI Taxonomy" id="1355477"/>
    <lineage>
        <taxon>Bacteria</taxon>
        <taxon>Pseudomonadati</taxon>
        <taxon>Pseudomonadota</taxon>
        <taxon>Alphaproteobacteria</taxon>
        <taxon>Hyphomicrobiales</taxon>
        <taxon>Nitrobacteraceae</taxon>
        <taxon>Bradyrhizobium</taxon>
    </lineage>
</organism>
<evidence type="ECO:0000313" key="2">
    <source>
        <dbReference type="EMBL" id="BAR58225.1"/>
    </source>
</evidence>
<proteinExistence type="predicted"/>
<reference evidence="2 3" key="1">
    <citation type="submission" date="2014-11" db="EMBL/GenBank/DDBJ databases">
        <title>Symbiosis island explosion on the genome of extra-slow-growing strains of soybean bradyrhizobia with massive insertion sequences.</title>
        <authorList>
            <person name="Iida T."/>
            <person name="Minamisawa K."/>
        </authorList>
    </citation>
    <scope>NUCLEOTIDE SEQUENCE [LARGE SCALE GENOMIC DNA]</scope>
    <source>
        <strain evidence="2 3">NK6</strain>
    </source>
</reference>
<name>A0A0E3VUY6_9BRAD</name>
<dbReference type="EMBL" id="AP014685">
    <property type="protein sequence ID" value="BAR58225.1"/>
    <property type="molecule type" value="Genomic_DNA"/>
</dbReference>